<dbReference type="eggNOG" id="COG2520">
    <property type="taxonomic scope" value="Bacteria"/>
</dbReference>
<dbReference type="InterPro" id="IPR006342">
    <property type="entry name" value="FkbM_mtfrase"/>
</dbReference>
<evidence type="ECO:0000313" key="2">
    <source>
        <dbReference type="EMBL" id="KDR36115.1"/>
    </source>
</evidence>
<comment type="caution">
    <text evidence="2">The sequence shown here is derived from an EMBL/GenBank/DDBJ whole genome shotgun (WGS) entry which is preliminary data.</text>
</comment>
<dbReference type="Proteomes" id="UP000027439">
    <property type="component" value="Unassembled WGS sequence"/>
</dbReference>
<evidence type="ECO:0000259" key="1">
    <source>
        <dbReference type="Pfam" id="PF05050"/>
    </source>
</evidence>
<dbReference type="STRING" id="1071679.BG57_21190"/>
<keyword evidence="2" id="KW-0489">Methyltransferase</keyword>
<accession>A0A069P634</accession>
<protein>
    <submittedName>
        <fullName evidence="2">FkbM family methyltransferase</fullName>
    </submittedName>
</protein>
<dbReference type="Pfam" id="PF05050">
    <property type="entry name" value="Methyltransf_21"/>
    <property type="match status" value="1"/>
</dbReference>
<dbReference type="OrthoDB" id="7016221at2"/>
<feature type="domain" description="Methyltransferase FkbM" evidence="1">
    <location>
        <begin position="74"/>
        <end position="239"/>
    </location>
</feature>
<dbReference type="PANTHER" id="PTHR34203">
    <property type="entry name" value="METHYLTRANSFERASE, FKBM FAMILY PROTEIN"/>
    <property type="match status" value="1"/>
</dbReference>
<dbReference type="EMBL" id="JFHE01000004">
    <property type="protein sequence ID" value="KDR36115.1"/>
    <property type="molecule type" value="Genomic_DNA"/>
</dbReference>
<dbReference type="InterPro" id="IPR029063">
    <property type="entry name" value="SAM-dependent_MTases_sf"/>
</dbReference>
<proteinExistence type="predicted"/>
<dbReference type="InterPro" id="IPR052514">
    <property type="entry name" value="SAM-dependent_MTase"/>
</dbReference>
<dbReference type="GO" id="GO:0008168">
    <property type="term" value="F:methyltransferase activity"/>
    <property type="evidence" value="ECO:0007669"/>
    <property type="project" value="UniProtKB-KW"/>
</dbReference>
<dbReference type="GO" id="GO:0032259">
    <property type="term" value="P:methylation"/>
    <property type="evidence" value="ECO:0007669"/>
    <property type="project" value="UniProtKB-KW"/>
</dbReference>
<dbReference type="AlphaFoldDB" id="A0A069P634"/>
<dbReference type="NCBIfam" id="TIGR01444">
    <property type="entry name" value="fkbM_fam"/>
    <property type="match status" value="1"/>
</dbReference>
<keyword evidence="2" id="KW-0808">Transferase</keyword>
<sequence length="272" mass="30094">MPFPERPIAYVLAASNHGTMIVNRNDVAVKDGFTYGVGHQLLNTSCFDAGEIAFVLQLLELRRHHFGDGVFAIDGGANVGVHSIEWARRMYGWGRVLSFEAQEIVYYALAGNLAINNCMNARAKLAALGERVGEIEIPQPDYYAAGSFGSLELREMKDTLSIGQDVSYASGRGVKVPMISIDALQLERVDFLKIDVEGMELDVLRGAEETLKRCAPVILVETLKTDAQDIRKLLADVGYADFYEIAPNMLAISERDPLRQHISQRDNVLYLG</sequence>
<dbReference type="Gene3D" id="3.40.50.150">
    <property type="entry name" value="Vaccinia Virus protein VP39"/>
    <property type="match status" value="1"/>
</dbReference>
<reference evidence="2 3" key="1">
    <citation type="submission" date="2014-03" db="EMBL/GenBank/DDBJ databases">
        <title>Draft Genome Sequences of Four Burkholderia Strains.</title>
        <authorList>
            <person name="Liu X.Y."/>
            <person name="Li C.X."/>
            <person name="Xu J.H."/>
        </authorList>
    </citation>
    <scope>NUCLEOTIDE SEQUENCE [LARGE SCALE GENOMIC DNA]</scope>
    <source>
        <strain evidence="2 3">R27</strain>
    </source>
</reference>
<name>A0A069P634_9BURK</name>
<dbReference type="SUPFAM" id="SSF53335">
    <property type="entry name" value="S-adenosyl-L-methionine-dependent methyltransferases"/>
    <property type="match status" value="1"/>
</dbReference>
<dbReference type="PANTHER" id="PTHR34203:SF15">
    <property type="entry name" value="SLL1173 PROTEIN"/>
    <property type="match status" value="1"/>
</dbReference>
<evidence type="ECO:0000313" key="3">
    <source>
        <dbReference type="Proteomes" id="UP000027439"/>
    </source>
</evidence>
<gene>
    <name evidence="2" type="ORF">BG57_21190</name>
</gene>
<organism evidence="2 3">
    <name type="scientific">Caballeronia grimmiae</name>
    <dbReference type="NCBI Taxonomy" id="1071679"/>
    <lineage>
        <taxon>Bacteria</taxon>
        <taxon>Pseudomonadati</taxon>
        <taxon>Pseudomonadota</taxon>
        <taxon>Betaproteobacteria</taxon>
        <taxon>Burkholderiales</taxon>
        <taxon>Burkholderiaceae</taxon>
        <taxon>Caballeronia</taxon>
    </lineage>
</organism>